<dbReference type="InterPro" id="IPR003594">
    <property type="entry name" value="HATPase_dom"/>
</dbReference>
<keyword evidence="14" id="KW-1133">Transmembrane helix</keyword>
<dbReference type="Pfam" id="PF00072">
    <property type="entry name" value="Response_reg"/>
    <property type="match status" value="1"/>
</dbReference>
<evidence type="ECO:0000256" key="8">
    <source>
        <dbReference type="ARBA" id="ARBA00022777"/>
    </source>
</evidence>
<keyword evidence="14" id="KW-0812">Transmembrane</keyword>
<evidence type="ECO:0000256" key="9">
    <source>
        <dbReference type="ARBA" id="ARBA00022840"/>
    </source>
</evidence>
<dbReference type="CDD" id="cd00075">
    <property type="entry name" value="HATPase"/>
    <property type="match status" value="1"/>
</dbReference>
<feature type="modified residue" description="4-aspartylphosphate" evidence="12">
    <location>
        <position position="849"/>
    </location>
</feature>
<dbReference type="SUPFAM" id="SSF158472">
    <property type="entry name" value="HAMP domain-like"/>
    <property type="match status" value="1"/>
</dbReference>
<dbReference type="FunFam" id="1.10.287.130:FF:000001">
    <property type="entry name" value="Two-component sensor histidine kinase"/>
    <property type="match status" value="1"/>
</dbReference>
<dbReference type="InterPro" id="IPR036890">
    <property type="entry name" value="HATPase_C_sf"/>
</dbReference>
<evidence type="ECO:0000259" key="16">
    <source>
        <dbReference type="PROSITE" id="PS50110"/>
    </source>
</evidence>
<proteinExistence type="predicted"/>
<dbReference type="InterPro" id="IPR035965">
    <property type="entry name" value="PAS-like_dom_sf"/>
</dbReference>
<dbReference type="GO" id="GO:0000155">
    <property type="term" value="F:phosphorelay sensor kinase activity"/>
    <property type="evidence" value="ECO:0007669"/>
    <property type="project" value="InterPro"/>
</dbReference>
<dbReference type="SUPFAM" id="SSF55781">
    <property type="entry name" value="GAF domain-like"/>
    <property type="match status" value="1"/>
</dbReference>
<keyword evidence="9" id="KW-0067">ATP-binding</keyword>
<dbReference type="SMART" id="SM00304">
    <property type="entry name" value="HAMP"/>
    <property type="match status" value="1"/>
</dbReference>
<feature type="domain" description="Response regulatory" evidence="16">
    <location>
        <begin position="800"/>
        <end position="915"/>
    </location>
</feature>
<dbReference type="Pfam" id="PF02518">
    <property type="entry name" value="HATPase_c"/>
    <property type="match status" value="1"/>
</dbReference>
<evidence type="ECO:0000256" key="11">
    <source>
        <dbReference type="ARBA" id="ARBA00023136"/>
    </source>
</evidence>
<evidence type="ECO:0000256" key="4">
    <source>
        <dbReference type="ARBA" id="ARBA00022475"/>
    </source>
</evidence>
<evidence type="ECO:0000256" key="6">
    <source>
        <dbReference type="ARBA" id="ARBA00022679"/>
    </source>
</evidence>
<accession>A0A0M0KFN7</accession>
<dbReference type="PANTHER" id="PTHR43047">
    <property type="entry name" value="TWO-COMPONENT HISTIDINE PROTEIN KINASE"/>
    <property type="match status" value="1"/>
</dbReference>
<reference evidence="19" key="1">
    <citation type="submission" date="2015-08" db="EMBL/GenBank/DDBJ databases">
        <title>Fjat-14210 dsm16467.</title>
        <authorList>
            <person name="Liu B."/>
            <person name="Wang J."/>
            <person name="Zhu Y."/>
            <person name="Liu G."/>
            <person name="Chen Q."/>
            <person name="Chen Z."/>
            <person name="Lan J."/>
            <person name="Che J."/>
            <person name="Ge C."/>
            <person name="Shi H."/>
            <person name="Pan Z."/>
            <person name="Liu X."/>
        </authorList>
    </citation>
    <scope>NUCLEOTIDE SEQUENCE [LARGE SCALE GENOMIC DNA]</scope>
    <source>
        <strain evidence="19">DSM 16467</strain>
    </source>
</reference>
<dbReference type="SMART" id="SM00388">
    <property type="entry name" value="HisKA"/>
    <property type="match status" value="1"/>
</dbReference>
<name>A0A0M0KFN7_9BACI</name>
<comment type="subcellular location">
    <subcellularLocation>
        <location evidence="2">Cell membrane</location>
        <topology evidence="2">Multi-pass membrane protein</topology>
    </subcellularLocation>
</comment>
<evidence type="ECO:0000259" key="17">
    <source>
        <dbReference type="PROSITE" id="PS50885"/>
    </source>
</evidence>
<evidence type="ECO:0000256" key="3">
    <source>
        <dbReference type="ARBA" id="ARBA00012438"/>
    </source>
</evidence>
<dbReference type="PROSITE" id="PS50109">
    <property type="entry name" value="HIS_KIN"/>
    <property type="match status" value="1"/>
</dbReference>
<keyword evidence="6" id="KW-0808">Transferase</keyword>
<keyword evidence="11 14" id="KW-0472">Membrane</keyword>
<dbReference type="InterPro" id="IPR003660">
    <property type="entry name" value="HAMP_dom"/>
</dbReference>
<evidence type="ECO:0000256" key="2">
    <source>
        <dbReference type="ARBA" id="ARBA00004651"/>
    </source>
</evidence>
<dbReference type="InterPro" id="IPR001789">
    <property type="entry name" value="Sig_transdc_resp-reg_receiver"/>
</dbReference>
<dbReference type="SUPFAM" id="SSF47384">
    <property type="entry name" value="Homodimeric domain of signal transducing histidine kinase"/>
    <property type="match status" value="1"/>
</dbReference>
<dbReference type="Gene3D" id="6.10.340.10">
    <property type="match status" value="1"/>
</dbReference>
<dbReference type="STRING" id="284581.AMD01_21750"/>
<dbReference type="InterPro" id="IPR003661">
    <property type="entry name" value="HisK_dim/P_dom"/>
</dbReference>
<dbReference type="CDD" id="cd06225">
    <property type="entry name" value="HAMP"/>
    <property type="match status" value="1"/>
</dbReference>
<feature type="domain" description="Histidine kinase" evidence="15">
    <location>
        <begin position="566"/>
        <end position="781"/>
    </location>
</feature>
<evidence type="ECO:0000313" key="19">
    <source>
        <dbReference type="Proteomes" id="UP000037558"/>
    </source>
</evidence>
<evidence type="ECO:0000256" key="12">
    <source>
        <dbReference type="PROSITE-ProRule" id="PRU00169"/>
    </source>
</evidence>
<dbReference type="Gene3D" id="3.30.450.40">
    <property type="match status" value="1"/>
</dbReference>
<dbReference type="PROSITE" id="PS50885">
    <property type="entry name" value="HAMP"/>
    <property type="match status" value="1"/>
</dbReference>
<organism evidence="18 19">
    <name type="scientific">Priestia koreensis</name>
    <dbReference type="NCBI Taxonomy" id="284581"/>
    <lineage>
        <taxon>Bacteria</taxon>
        <taxon>Bacillati</taxon>
        <taxon>Bacillota</taxon>
        <taxon>Bacilli</taxon>
        <taxon>Bacillales</taxon>
        <taxon>Bacillaceae</taxon>
        <taxon>Priestia</taxon>
    </lineage>
</organism>
<dbReference type="PATRIC" id="fig|284581.3.peg.3196"/>
<comment type="catalytic activity">
    <reaction evidence="1">
        <text>ATP + protein L-histidine = ADP + protein N-phospho-L-histidine.</text>
        <dbReference type="EC" id="2.7.13.3"/>
    </reaction>
</comment>
<dbReference type="Gene3D" id="3.40.50.2300">
    <property type="match status" value="1"/>
</dbReference>
<dbReference type="Proteomes" id="UP000037558">
    <property type="component" value="Unassembled WGS sequence"/>
</dbReference>
<evidence type="ECO:0000256" key="13">
    <source>
        <dbReference type="SAM" id="Coils"/>
    </source>
</evidence>
<evidence type="ECO:0000256" key="1">
    <source>
        <dbReference type="ARBA" id="ARBA00000085"/>
    </source>
</evidence>
<dbReference type="SMART" id="SM00448">
    <property type="entry name" value="REC"/>
    <property type="match status" value="1"/>
</dbReference>
<dbReference type="CDD" id="cd17574">
    <property type="entry name" value="REC_OmpR"/>
    <property type="match status" value="1"/>
</dbReference>
<keyword evidence="7" id="KW-0547">Nucleotide-binding</keyword>
<dbReference type="FunFam" id="3.30.565.10:FF:000006">
    <property type="entry name" value="Sensor histidine kinase WalK"/>
    <property type="match status" value="1"/>
</dbReference>
<keyword evidence="8 18" id="KW-0418">Kinase</keyword>
<dbReference type="PRINTS" id="PR00344">
    <property type="entry name" value="BCTRLSENSOR"/>
</dbReference>
<keyword evidence="19" id="KW-1185">Reference proteome</keyword>
<keyword evidence="13" id="KW-0175">Coiled coil</keyword>
<dbReference type="Gene3D" id="1.10.287.130">
    <property type="match status" value="1"/>
</dbReference>
<dbReference type="Gene3D" id="3.30.565.10">
    <property type="entry name" value="Histidine kinase-like ATPase, C-terminal domain"/>
    <property type="match status" value="1"/>
</dbReference>
<dbReference type="CDD" id="cd00082">
    <property type="entry name" value="HisKA"/>
    <property type="match status" value="1"/>
</dbReference>
<feature type="coiled-coil region" evidence="13">
    <location>
        <begin position="249"/>
        <end position="280"/>
    </location>
</feature>
<dbReference type="EC" id="2.7.13.3" evidence="3"/>
<dbReference type="EMBL" id="LILC01000037">
    <property type="protein sequence ID" value="KOO37387.1"/>
    <property type="molecule type" value="Genomic_DNA"/>
</dbReference>
<dbReference type="InterPro" id="IPR004358">
    <property type="entry name" value="Sig_transdc_His_kin-like_C"/>
</dbReference>
<dbReference type="SUPFAM" id="SSF55785">
    <property type="entry name" value="PYP-like sensor domain (PAS domain)"/>
    <property type="match status" value="1"/>
</dbReference>
<evidence type="ECO:0000256" key="14">
    <source>
        <dbReference type="SAM" id="Phobius"/>
    </source>
</evidence>
<dbReference type="InterPro" id="IPR011006">
    <property type="entry name" value="CheY-like_superfamily"/>
</dbReference>
<dbReference type="GO" id="GO:0005524">
    <property type="term" value="F:ATP binding"/>
    <property type="evidence" value="ECO:0007669"/>
    <property type="project" value="UniProtKB-KW"/>
</dbReference>
<sequence length="933" mass="106778">MMIFICIFVIGSGSLVGYQRYMINHYADNQEDLRAKRKVVQEIGTAFNEAFFDSRGYIAFDRKDLKENALRQEAVINQLQEKLKPYVKSNRDKQYFNEMNSFRQYYFKDLLLKGFQYHERNERDQLINLSKSGGTKSVVTFQRDWSDFTSQINKDLENDFLQQVSKQSQMEFAFIIFILIILFAIACIIRLAVNQMGKPLSTLASAAEQLAADEEVAMLLDTNRKDEIGKLSSAFQRMVHTIHEKEQYLIAQNDELLAQQEELQAQQTELEELLDLTEKREQMLNRRNQLINGLSNSLDKQEVLESIVLSMSQLLGADRGIVSLFNKERSYASIGVSAEGAKQFLDHLYNGLNEKLFKRKRAYTIKREIAPSEKGFHTEVGYSYDVYIPILSSKDEVEAVMVFNRFSHEFSAAEVAEYEGLGKQIAISLEKITMYERAENDRSTFQSILNNVQEGIQLVNNEGDIITLNTKMTEILTCSSQTKATAWQDNLLHLVKDADGLAHYFAIAFNESDEVYTYQLKEEMQVIQVYATPLYNGREKIGTILVHRDITKEYEIDQIKSEFVSTVSHELRTPLSSILGFSELMLSKELKPERQKKYVQTIYQEAQRLTALINDFLDVQRMESGKQTYDKRYGDVMPVIQRVIDLQKINVKDHTFHLQRETDQTTILMDEDKIGQVLMNLISNAVKYSPNGKDITVRVYEQSSKLCVDIIDQGLGIPKDALDKLFTKFYRVDNSDRRRIGGTGLGLSIVKEIVKAHQGEVEVQSTLKEGSTFTVKLPSVQQADQEIEEQVLLTKSAHAHVMIIEDDMSLATLLEAELQDSNFAVKHYKSGREAMRALEEQKPDAIVLDIMLNEKDLTGWDVLTYLKQSARLKDIPIVVSSALEEKEKGMSLGASSYLVKPYRPSQLSKLILQILLTQEKTGEILIPSEEKSE</sequence>
<dbReference type="GO" id="GO:0009927">
    <property type="term" value="F:histidine phosphotransfer kinase activity"/>
    <property type="evidence" value="ECO:0007669"/>
    <property type="project" value="TreeGrafter"/>
</dbReference>
<keyword evidence="10" id="KW-0902">Two-component regulatory system</keyword>
<dbReference type="Pfam" id="PF00672">
    <property type="entry name" value="HAMP"/>
    <property type="match status" value="1"/>
</dbReference>
<dbReference type="PROSITE" id="PS50110">
    <property type="entry name" value="RESPONSE_REGULATORY"/>
    <property type="match status" value="1"/>
</dbReference>
<comment type="caution">
    <text evidence="18">The sequence shown here is derived from an EMBL/GenBank/DDBJ whole genome shotgun (WGS) entry which is preliminary data.</text>
</comment>
<evidence type="ECO:0000256" key="5">
    <source>
        <dbReference type="ARBA" id="ARBA00022553"/>
    </source>
</evidence>
<dbReference type="Gene3D" id="3.30.450.20">
    <property type="entry name" value="PAS domain"/>
    <property type="match status" value="1"/>
</dbReference>
<feature type="transmembrane region" description="Helical" evidence="14">
    <location>
        <begin position="172"/>
        <end position="193"/>
    </location>
</feature>
<dbReference type="Pfam" id="PF00512">
    <property type="entry name" value="HisKA"/>
    <property type="match status" value="1"/>
</dbReference>
<dbReference type="InterPro" id="IPR029016">
    <property type="entry name" value="GAF-like_dom_sf"/>
</dbReference>
<gene>
    <name evidence="18" type="ORF">AMD01_21750</name>
</gene>
<dbReference type="PANTHER" id="PTHR43047:SF72">
    <property type="entry name" value="OSMOSENSING HISTIDINE PROTEIN KINASE SLN1"/>
    <property type="match status" value="1"/>
</dbReference>
<dbReference type="GO" id="GO:0005886">
    <property type="term" value="C:plasma membrane"/>
    <property type="evidence" value="ECO:0007669"/>
    <property type="project" value="UniProtKB-SubCell"/>
</dbReference>
<dbReference type="OrthoDB" id="9813151at2"/>
<evidence type="ECO:0000313" key="18">
    <source>
        <dbReference type="EMBL" id="KOO37387.1"/>
    </source>
</evidence>
<dbReference type="SMART" id="SM00387">
    <property type="entry name" value="HATPase_c"/>
    <property type="match status" value="1"/>
</dbReference>
<dbReference type="SUPFAM" id="SSF52172">
    <property type="entry name" value="CheY-like"/>
    <property type="match status" value="1"/>
</dbReference>
<evidence type="ECO:0000259" key="15">
    <source>
        <dbReference type="PROSITE" id="PS50109"/>
    </source>
</evidence>
<evidence type="ECO:0000256" key="7">
    <source>
        <dbReference type="ARBA" id="ARBA00022741"/>
    </source>
</evidence>
<keyword evidence="4" id="KW-1003">Cell membrane</keyword>
<dbReference type="InterPro" id="IPR005467">
    <property type="entry name" value="His_kinase_dom"/>
</dbReference>
<evidence type="ECO:0000256" key="10">
    <source>
        <dbReference type="ARBA" id="ARBA00023012"/>
    </source>
</evidence>
<keyword evidence="5 12" id="KW-0597">Phosphoprotein</keyword>
<dbReference type="AlphaFoldDB" id="A0A0M0KFN7"/>
<feature type="domain" description="HAMP" evidence="17">
    <location>
        <begin position="194"/>
        <end position="247"/>
    </location>
</feature>
<dbReference type="InterPro" id="IPR036097">
    <property type="entry name" value="HisK_dim/P_sf"/>
</dbReference>
<protein>
    <recommendedName>
        <fullName evidence="3">histidine kinase</fullName>
        <ecNumber evidence="3">2.7.13.3</ecNumber>
    </recommendedName>
</protein>
<dbReference type="SUPFAM" id="SSF55874">
    <property type="entry name" value="ATPase domain of HSP90 chaperone/DNA topoisomerase II/histidine kinase"/>
    <property type="match status" value="1"/>
</dbReference>